<dbReference type="OrthoDB" id="3270319at2759"/>
<evidence type="ECO:0000313" key="1">
    <source>
        <dbReference type="EMBL" id="KIO00765.1"/>
    </source>
</evidence>
<accession>A0A0C3NID4</accession>
<dbReference type="EMBL" id="KN831993">
    <property type="protein sequence ID" value="KIO00765.1"/>
    <property type="molecule type" value="Genomic_DNA"/>
</dbReference>
<proteinExistence type="predicted"/>
<reference evidence="1 2" key="1">
    <citation type="submission" date="2014-04" db="EMBL/GenBank/DDBJ databases">
        <authorList>
            <consortium name="DOE Joint Genome Institute"/>
            <person name="Kuo A."/>
            <person name="Kohler A."/>
            <person name="Costa M.D."/>
            <person name="Nagy L.G."/>
            <person name="Floudas D."/>
            <person name="Copeland A."/>
            <person name="Barry K.W."/>
            <person name="Cichocki N."/>
            <person name="Veneault-Fourrey C."/>
            <person name="LaButti K."/>
            <person name="Lindquist E.A."/>
            <person name="Lipzen A."/>
            <person name="Lundell T."/>
            <person name="Morin E."/>
            <person name="Murat C."/>
            <person name="Sun H."/>
            <person name="Tunlid A."/>
            <person name="Henrissat B."/>
            <person name="Grigoriev I.V."/>
            <person name="Hibbett D.S."/>
            <person name="Martin F."/>
            <person name="Nordberg H.P."/>
            <person name="Cantor M.N."/>
            <person name="Hua S.X."/>
        </authorList>
    </citation>
    <scope>NUCLEOTIDE SEQUENCE [LARGE SCALE GENOMIC DNA]</scope>
    <source>
        <strain evidence="1 2">Marx 270</strain>
    </source>
</reference>
<sequence>MPTQSLRAALLTLGGEGLPWSVASWQALTRIPGEPWSTVDNAPDDSPSLYVPEWTTRVANQVKSFATTVWGMASAAQDAYIAKRDADNDSAGRTAWAAFVSKRSGQWGINRIIDEVLETAGRSPIQILHDFKTPTLPNAEAAQIYDCATPLAQKLFGDEAFLGTSSLLKGEVVKFCRTILSLSWNRYRKAVSRDVRLMDSLYEMVTQSWIAFSAEGAKPTPAQIKSFIKDLRKLLKIYVRYDDKDRRARVEQYLADMVEMLRVIRKEPGSETTDKLPKGLRDILLSLASEEDVLAITQALMASIEDLDSAESVERIKLDLDDRIDAEWREGVEALSKVTEEQLWRKLGFPDRQLPFFQRWTDPDGLIDPWSEEGKAWLANMPDKREPLQPRWHQLVGIYRMLE</sequence>
<dbReference type="InParanoid" id="A0A0C3NID4"/>
<dbReference type="Proteomes" id="UP000054217">
    <property type="component" value="Unassembled WGS sequence"/>
</dbReference>
<protein>
    <submittedName>
        <fullName evidence="1">Uncharacterized protein</fullName>
    </submittedName>
</protein>
<name>A0A0C3NID4_PISTI</name>
<organism evidence="1 2">
    <name type="scientific">Pisolithus tinctorius Marx 270</name>
    <dbReference type="NCBI Taxonomy" id="870435"/>
    <lineage>
        <taxon>Eukaryota</taxon>
        <taxon>Fungi</taxon>
        <taxon>Dikarya</taxon>
        <taxon>Basidiomycota</taxon>
        <taxon>Agaricomycotina</taxon>
        <taxon>Agaricomycetes</taxon>
        <taxon>Agaricomycetidae</taxon>
        <taxon>Boletales</taxon>
        <taxon>Sclerodermatineae</taxon>
        <taxon>Pisolithaceae</taxon>
        <taxon>Pisolithus</taxon>
    </lineage>
</organism>
<dbReference type="AlphaFoldDB" id="A0A0C3NID4"/>
<dbReference type="HOGENOM" id="CLU_024528_0_0_1"/>
<keyword evidence="2" id="KW-1185">Reference proteome</keyword>
<evidence type="ECO:0000313" key="2">
    <source>
        <dbReference type="Proteomes" id="UP000054217"/>
    </source>
</evidence>
<reference evidence="2" key="2">
    <citation type="submission" date="2015-01" db="EMBL/GenBank/DDBJ databases">
        <title>Evolutionary Origins and Diversification of the Mycorrhizal Mutualists.</title>
        <authorList>
            <consortium name="DOE Joint Genome Institute"/>
            <consortium name="Mycorrhizal Genomics Consortium"/>
            <person name="Kohler A."/>
            <person name="Kuo A."/>
            <person name="Nagy L.G."/>
            <person name="Floudas D."/>
            <person name="Copeland A."/>
            <person name="Barry K.W."/>
            <person name="Cichocki N."/>
            <person name="Veneault-Fourrey C."/>
            <person name="LaButti K."/>
            <person name="Lindquist E.A."/>
            <person name="Lipzen A."/>
            <person name="Lundell T."/>
            <person name="Morin E."/>
            <person name="Murat C."/>
            <person name="Riley R."/>
            <person name="Ohm R."/>
            <person name="Sun H."/>
            <person name="Tunlid A."/>
            <person name="Henrissat B."/>
            <person name="Grigoriev I.V."/>
            <person name="Hibbett D.S."/>
            <person name="Martin F."/>
        </authorList>
    </citation>
    <scope>NUCLEOTIDE SEQUENCE [LARGE SCALE GENOMIC DNA]</scope>
    <source>
        <strain evidence="2">Marx 270</strain>
    </source>
</reference>
<gene>
    <name evidence="1" type="ORF">M404DRAFT_29190</name>
</gene>